<dbReference type="Proteomes" id="UP001596523">
    <property type="component" value="Unassembled WGS sequence"/>
</dbReference>
<comment type="caution">
    <text evidence="1">The sequence shown here is derived from an EMBL/GenBank/DDBJ whole genome shotgun (WGS) entry which is preliminary data.</text>
</comment>
<proteinExistence type="predicted"/>
<gene>
    <name evidence="1" type="ORF">ACFQVC_00865</name>
</gene>
<organism evidence="1 2">
    <name type="scientific">Streptomyces monticola</name>
    <dbReference type="NCBI Taxonomy" id="2666263"/>
    <lineage>
        <taxon>Bacteria</taxon>
        <taxon>Bacillati</taxon>
        <taxon>Actinomycetota</taxon>
        <taxon>Actinomycetes</taxon>
        <taxon>Kitasatosporales</taxon>
        <taxon>Streptomycetaceae</taxon>
        <taxon>Streptomyces</taxon>
    </lineage>
</organism>
<keyword evidence="2" id="KW-1185">Reference proteome</keyword>
<sequence length="149" mass="16115">MIEVVPPDRLGPVAIGMSVDDAEAALRAHGAVSVGERDGQRPGVAYYPSGLSVHVHTGTGGVVNAVEAFRPIQPDTVSFRDIDLFATPAHEVENGLRAFTEVEIEERGCTLIAPDLLLSLWRPYVADSPQDRDGYYFESALVAEPGYYD</sequence>
<evidence type="ECO:0000313" key="1">
    <source>
        <dbReference type="EMBL" id="MFC7302765.1"/>
    </source>
</evidence>
<reference evidence="2" key="1">
    <citation type="journal article" date="2019" name="Int. J. Syst. Evol. Microbiol.">
        <title>The Global Catalogue of Microorganisms (GCM) 10K type strain sequencing project: providing services to taxonomists for standard genome sequencing and annotation.</title>
        <authorList>
            <consortium name="The Broad Institute Genomics Platform"/>
            <consortium name="The Broad Institute Genome Sequencing Center for Infectious Disease"/>
            <person name="Wu L."/>
            <person name="Ma J."/>
        </authorList>
    </citation>
    <scope>NUCLEOTIDE SEQUENCE [LARGE SCALE GENOMIC DNA]</scope>
    <source>
        <strain evidence="2">SYNS20</strain>
    </source>
</reference>
<evidence type="ECO:0000313" key="2">
    <source>
        <dbReference type="Proteomes" id="UP001596523"/>
    </source>
</evidence>
<dbReference type="RefSeq" id="WP_381825298.1">
    <property type="nucleotide sequence ID" value="NZ_JBHTCF010000001.1"/>
</dbReference>
<accession>A0ABW2JBN7</accession>
<dbReference type="EMBL" id="JBHTCF010000001">
    <property type="protein sequence ID" value="MFC7302765.1"/>
    <property type="molecule type" value="Genomic_DNA"/>
</dbReference>
<protein>
    <submittedName>
        <fullName evidence="1">Uncharacterized protein</fullName>
    </submittedName>
</protein>
<name>A0ABW2JBN7_9ACTN</name>